<reference evidence="2 3" key="1">
    <citation type="journal article" date="2015" name="Genome Biol. Evol.">
        <title>Comparative Genomics of a Bacterivorous Green Alga Reveals Evolutionary Causalities and Consequences of Phago-Mixotrophic Mode of Nutrition.</title>
        <authorList>
            <person name="Burns J.A."/>
            <person name="Paasch A."/>
            <person name="Narechania A."/>
            <person name="Kim E."/>
        </authorList>
    </citation>
    <scope>NUCLEOTIDE SEQUENCE [LARGE SCALE GENOMIC DNA]</scope>
    <source>
        <strain evidence="2 3">PLY_AMNH</strain>
    </source>
</reference>
<feature type="compositionally biased region" description="Low complexity" evidence="1">
    <location>
        <begin position="189"/>
        <end position="204"/>
    </location>
</feature>
<evidence type="ECO:0000313" key="2">
    <source>
        <dbReference type="EMBL" id="KAK3247035.1"/>
    </source>
</evidence>
<feature type="compositionally biased region" description="Pro residues" evidence="1">
    <location>
        <begin position="82"/>
        <end position="101"/>
    </location>
</feature>
<evidence type="ECO:0000313" key="3">
    <source>
        <dbReference type="Proteomes" id="UP001190700"/>
    </source>
</evidence>
<dbReference type="AlphaFoldDB" id="A0AAE0C420"/>
<dbReference type="EMBL" id="LGRX02029287">
    <property type="protein sequence ID" value="KAK3247035.1"/>
    <property type="molecule type" value="Genomic_DNA"/>
</dbReference>
<keyword evidence="3" id="KW-1185">Reference proteome</keyword>
<name>A0AAE0C420_9CHLO</name>
<feature type="compositionally biased region" description="Low complexity" evidence="1">
    <location>
        <begin position="122"/>
        <end position="139"/>
    </location>
</feature>
<dbReference type="Proteomes" id="UP001190700">
    <property type="component" value="Unassembled WGS sequence"/>
</dbReference>
<feature type="compositionally biased region" description="Basic and acidic residues" evidence="1">
    <location>
        <begin position="21"/>
        <end position="34"/>
    </location>
</feature>
<feature type="compositionally biased region" description="Low complexity" evidence="1">
    <location>
        <begin position="62"/>
        <end position="81"/>
    </location>
</feature>
<protein>
    <submittedName>
        <fullName evidence="2">Uncharacterized protein</fullName>
    </submittedName>
</protein>
<feature type="compositionally biased region" description="Pro residues" evidence="1">
    <location>
        <begin position="140"/>
        <end position="172"/>
    </location>
</feature>
<organism evidence="2 3">
    <name type="scientific">Cymbomonas tetramitiformis</name>
    <dbReference type="NCBI Taxonomy" id="36881"/>
    <lineage>
        <taxon>Eukaryota</taxon>
        <taxon>Viridiplantae</taxon>
        <taxon>Chlorophyta</taxon>
        <taxon>Pyramimonadophyceae</taxon>
        <taxon>Pyramimonadales</taxon>
        <taxon>Pyramimonadaceae</taxon>
        <taxon>Cymbomonas</taxon>
    </lineage>
</organism>
<feature type="compositionally biased region" description="Polar residues" evidence="1">
    <location>
        <begin position="282"/>
        <end position="295"/>
    </location>
</feature>
<proteinExistence type="predicted"/>
<sequence>MWEVKAVREEALQQQKQLEKKLHAAEAARADVSYREGAAQRRLQAMEQRALASEAALAKLQQALAAQPPAAPSAATDATPIQPDPGPPSPPTIPINMPPRRPPAHTAGHLTRADPDPPSIFTALSAASSLLPSTTIPLGESPPPFPLPQNGPPRPPEEGAPPPSAFPAPQAPPSGYHSAGGNDSHTTESAGPSVAWASSSSAGARDTAGARPAQTADSIPRPSLRALLAQTGGTSSTAGGVTGASTASSSISSGGSDRNARPQSSGRKPNAKARSAARPTRQHWQQQLMAQTSWQGGAPEASDRAAHVDQAPMGLGMLLQELLVAGYSKTTVLLLERG</sequence>
<evidence type="ECO:0000256" key="1">
    <source>
        <dbReference type="SAM" id="MobiDB-lite"/>
    </source>
</evidence>
<feature type="region of interest" description="Disordered" evidence="1">
    <location>
        <begin position="21"/>
        <end position="42"/>
    </location>
</feature>
<feature type="compositionally biased region" description="Low complexity" evidence="1">
    <location>
        <begin position="231"/>
        <end position="256"/>
    </location>
</feature>
<gene>
    <name evidence="2" type="ORF">CYMTET_43459</name>
</gene>
<feature type="region of interest" description="Disordered" evidence="1">
    <location>
        <begin position="62"/>
        <end position="305"/>
    </location>
</feature>
<accession>A0AAE0C420</accession>
<comment type="caution">
    <text evidence="2">The sequence shown here is derived from an EMBL/GenBank/DDBJ whole genome shotgun (WGS) entry which is preliminary data.</text>
</comment>